<dbReference type="InterPro" id="IPR051023">
    <property type="entry name" value="PP2A_Regulatory_Subunit_A"/>
</dbReference>
<dbReference type="PANTHER" id="PTHR10648">
    <property type="entry name" value="SERINE/THREONINE-PROTEIN PHOSPHATASE PP2A 65 KDA REGULATORY SUBUNIT"/>
    <property type="match status" value="1"/>
</dbReference>
<keyword evidence="1" id="KW-0677">Repeat</keyword>
<dbReference type="InterPro" id="IPR021133">
    <property type="entry name" value="HEAT_type_2"/>
</dbReference>
<sequence>MALTWLSFLPGIGADELGVDEYRPKFDVIIMPSALDFVSEDEMLTPLGRLNKYASLLDTLRAVCDNKRDCILVWERISKLAEDPEPIVRAELMEQVPRIALFCQENQPSITYAFAKYLLPVVVRYLTEQNNAVWEKSQETLLAVLEQELIERFDLKMKVCPMLMELTAPDSDEFVRAEALPIMCKTAPMVEKYITKSLILPRFYEMCWDTGMFHVRKVCAANFGSICSAVGREVTEEMLLPRFFQLCSDNVWGVCKAHAECFKAVSCLSAVFMDLISDPSCRVCQAAFQSLGPFLSTFVNPCSSGQLFKVESKSSKDKNSVRGFLFPRILANTCCWWCC</sequence>
<dbReference type="AlphaFoldDB" id="A0A8C0W2R1"/>
<evidence type="ECO:0000256" key="1">
    <source>
        <dbReference type="ARBA" id="ARBA00022737"/>
    </source>
</evidence>
<dbReference type="PANTHER" id="PTHR10648:SF8">
    <property type="entry name" value="SERINE_THREONINE-PROTEIN PHOSPHATASE 4 REGULATORY SUBUNIT 1"/>
    <property type="match status" value="1"/>
</dbReference>
<dbReference type="InterPro" id="IPR011989">
    <property type="entry name" value="ARM-like"/>
</dbReference>
<name>A0A8C0W2R1_CASCN</name>
<evidence type="ECO:0000313" key="3">
    <source>
        <dbReference type="Ensembl" id="ENSCCNP00000003920.1"/>
    </source>
</evidence>
<evidence type="ECO:0008006" key="4">
    <source>
        <dbReference type="Google" id="ProtNLM"/>
    </source>
</evidence>
<organism evidence="3">
    <name type="scientific">Castor canadensis</name>
    <name type="common">American beaver</name>
    <dbReference type="NCBI Taxonomy" id="51338"/>
    <lineage>
        <taxon>Eukaryota</taxon>
        <taxon>Metazoa</taxon>
        <taxon>Chordata</taxon>
        <taxon>Craniata</taxon>
        <taxon>Vertebrata</taxon>
        <taxon>Euteleostomi</taxon>
        <taxon>Mammalia</taxon>
        <taxon>Eutheria</taxon>
        <taxon>Euarchontoglires</taxon>
        <taxon>Glires</taxon>
        <taxon>Rodentia</taxon>
        <taxon>Castorimorpha</taxon>
        <taxon>Castoridae</taxon>
        <taxon>Castor</taxon>
    </lineage>
</organism>
<protein>
    <recommendedName>
        <fullName evidence="4">Serine/threonine-protein phosphatase 4 regulatory subunit 1</fullName>
    </recommendedName>
</protein>
<reference evidence="3" key="1">
    <citation type="submission" date="2023-09" db="UniProtKB">
        <authorList>
            <consortium name="Ensembl"/>
        </authorList>
    </citation>
    <scope>IDENTIFICATION</scope>
</reference>
<accession>A0A8C0W2R1</accession>
<dbReference type="GO" id="GO:0019888">
    <property type="term" value="F:protein phosphatase regulator activity"/>
    <property type="evidence" value="ECO:0007669"/>
    <property type="project" value="TreeGrafter"/>
</dbReference>
<dbReference type="GO" id="GO:0005737">
    <property type="term" value="C:cytoplasm"/>
    <property type="evidence" value="ECO:0007669"/>
    <property type="project" value="TreeGrafter"/>
</dbReference>
<dbReference type="Ensembl" id="ENSCCNT00000005132.1">
    <property type="protein sequence ID" value="ENSCCNP00000003920.1"/>
    <property type="gene ID" value="ENSCCNG00000004141.1"/>
</dbReference>
<dbReference type="Gene3D" id="1.25.10.10">
    <property type="entry name" value="Leucine-rich Repeat Variant"/>
    <property type="match status" value="1"/>
</dbReference>
<dbReference type="SUPFAM" id="SSF48371">
    <property type="entry name" value="ARM repeat"/>
    <property type="match status" value="1"/>
</dbReference>
<dbReference type="PROSITE" id="PS50077">
    <property type="entry name" value="HEAT_REPEAT"/>
    <property type="match status" value="1"/>
</dbReference>
<dbReference type="InterPro" id="IPR016024">
    <property type="entry name" value="ARM-type_fold"/>
</dbReference>
<feature type="repeat" description="HEAT" evidence="2">
    <location>
        <begin position="199"/>
        <end position="238"/>
    </location>
</feature>
<evidence type="ECO:0000256" key="2">
    <source>
        <dbReference type="PROSITE-ProRule" id="PRU00103"/>
    </source>
</evidence>
<proteinExistence type="predicted"/>